<dbReference type="GO" id="GO:0016020">
    <property type="term" value="C:membrane"/>
    <property type="evidence" value="ECO:0007669"/>
    <property type="project" value="UniProtKB-SubCell"/>
</dbReference>
<proteinExistence type="inferred from homology"/>
<feature type="transmembrane region" description="Helical" evidence="8">
    <location>
        <begin position="281"/>
        <end position="306"/>
    </location>
</feature>
<feature type="transmembrane region" description="Helical" evidence="8">
    <location>
        <begin position="70"/>
        <end position="94"/>
    </location>
</feature>
<evidence type="ECO:0000256" key="3">
    <source>
        <dbReference type="ARBA" id="ARBA00022448"/>
    </source>
</evidence>
<keyword evidence="4 8" id="KW-0812">Transmembrane</keyword>
<feature type="transmembrane region" description="Helical" evidence="8">
    <location>
        <begin position="353"/>
        <end position="376"/>
    </location>
</feature>
<feature type="transmembrane region" description="Helical" evidence="8">
    <location>
        <begin position="186"/>
        <end position="208"/>
    </location>
</feature>
<comment type="similarity">
    <text evidence="2">Belongs to the amino acid-polyamine-organocation (APC) superfamily. Amino acid transporter (AAT) (TC 2.A.3.1) family.</text>
</comment>
<feature type="transmembrane region" description="Helical" evidence="8">
    <location>
        <begin position="397"/>
        <end position="419"/>
    </location>
</feature>
<keyword evidence="6 8" id="KW-1133">Transmembrane helix</keyword>
<dbReference type="PIRSF" id="PIRSF006060">
    <property type="entry name" value="AA_transporter"/>
    <property type="match status" value="1"/>
</dbReference>
<gene>
    <name evidence="10" type="ORF">G7Y31_09635</name>
</gene>
<protein>
    <submittedName>
        <fullName evidence="10">Amino acid permease</fullName>
    </submittedName>
</protein>
<dbReference type="FunFam" id="1.20.1740.10:FF:000001">
    <property type="entry name" value="Amino acid permease"/>
    <property type="match status" value="1"/>
</dbReference>
<evidence type="ECO:0000313" key="11">
    <source>
        <dbReference type="Proteomes" id="UP000594681"/>
    </source>
</evidence>
<evidence type="ECO:0000256" key="8">
    <source>
        <dbReference type="SAM" id="Phobius"/>
    </source>
</evidence>
<dbReference type="Gene3D" id="1.20.1740.10">
    <property type="entry name" value="Amino acid/polyamine transporter I"/>
    <property type="match status" value="1"/>
</dbReference>
<dbReference type="KEGG" id="cliz:G7Y31_09635"/>
<organism evidence="10 11">
    <name type="scientific">Corynebacterium lizhenjunii</name>
    <dbReference type="NCBI Taxonomy" id="2709394"/>
    <lineage>
        <taxon>Bacteria</taxon>
        <taxon>Bacillati</taxon>
        <taxon>Actinomycetota</taxon>
        <taxon>Actinomycetes</taxon>
        <taxon>Mycobacteriales</taxon>
        <taxon>Corynebacteriaceae</taxon>
        <taxon>Corynebacterium</taxon>
    </lineage>
</organism>
<dbReference type="Proteomes" id="UP000594681">
    <property type="component" value="Chromosome"/>
</dbReference>
<dbReference type="PROSITE" id="PS00218">
    <property type="entry name" value="AMINO_ACID_PERMEASE_1"/>
    <property type="match status" value="1"/>
</dbReference>
<evidence type="ECO:0000256" key="6">
    <source>
        <dbReference type="ARBA" id="ARBA00022989"/>
    </source>
</evidence>
<dbReference type="AlphaFoldDB" id="A0A7T0PD44"/>
<feature type="transmembrane region" description="Helical" evidence="8">
    <location>
        <begin position="326"/>
        <end position="347"/>
    </location>
</feature>
<keyword evidence="5" id="KW-0029">Amino-acid transport</keyword>
<feature type="transmembrane region" description="Helical" evidence="8">
    <location>
        <begin position="114"/>
        <end position="132"/>
    </location>
</feature>
<dbReference type="GO" id="GO:0055085">
    <property type="term" value="P:transmembrane transport"/>
    <property type="evidence" value="ECO:0007669"/>
    <property type="project" value="InterPro"/>
</dbReference>
<sequence length="456" mass="48193">MEVRHVVMLALGGVIGSGLFISSGYTITQAGPLGAVLAYVIGAAVAWMVMACMGELAVQYPQAGGFHIYAYKAISPAAGFATAWLYWLCWVAALGSELTASGLLMQRWFPQVDVWVWSLIFAAALFGINALSVRGFGEAEFWFALIKVAAVVALIVIGAAAIMGVSTDSAPLLSNFHTPDGYFPTGAGGVLITILAVFYAFSGTELIAIAAGEVKDPQRAIPAALRTTLVRLLVFFVGAIGVIAALIPWDELQHISGDESVENSPFVIVFEQVGIPYAADIMAAVIIVALLSAGNSGLYACSRLLYSMSTVGQLPEIFGRTTARGVPLFAISLSILAGLAALVSSVLSPGAVYLALVSVAGFAVVAVWIVIVIAQMRNRSQYLARGGRLEDLAFRTPAYPVLPLVALAACVISLVAVAFDPSQVAALYFGIPFVGLCYLVHWLIQRRTHRTDRLDS</sequence>
<feature type="domain" description="Amino acid permease/ SLC12A" evidence="9">
    <location>
        <begin position="5"/>
        <end position="448"/>
    </location>
</feature>
<comment type="subcellular location">
    <subcellularLocation>
        <location evidence="1">Membrane</location>
        <topology evidence="1">Multi-pass membrane protein</topology>
    </subcellularLocation>
</comment>
<keyword evidence="3" id="KW-0813">Transport</keyword>
<keyword evidence="11" id="KW-1185">Reference proteome</keyword>
<feature type="transmembrane region" description="Helical" evidence="8">
    <location>
        <begin position="229"/>
        <end position="249"/>
    </location>
</feature>
<feature type="transmembrane region" description="Helical" evidence="8">
    <location>
        <begin position="144"/>
        <end position="166"/>
    </location>
</feature>
<evidence type="ECO:0000313" key="10">
    <source>
        <dbReference type="EMBL" id="QPK80397.1"/>
    </source>
</evidence>
<feature type="transmembrane region" description="Helical" evidence="8">
    <location>
        <begin position="425"/>
        <end position="444"/>
    </location>
</feature>
<accession>A0A7T0PD44</accession>
<keyword evidence="7 8" id="KW-0472">Membrane</keyword>
<dbReference type="PANTHER" id="PTHR43495:SF5">
    <property type="entry name" value="GAMMA-AMINOBUTYRIC ACID PERMEASE"/>
    <property type="match status" value="1"/>
</dbReference>
<evidence type="ECO:0000256" key="2">
    <source>
        <dbReference type="ARBA" id="ARBA00008583"/>
    </source>
</evidence>
<dbReference type="Pfam" id="PF00324">
    <property type="entry name" value="AA_permease"/>
    <property type="match status" value="1"/>
</dbReference>
<feature type="transmembrane region" description="Helical" evidence="8">
    <location>
        <begin position="7"/>
        <end position="27"/>
    </location>
</feature>
<dbReference type="EMBL" id="CP064954">
    <property type="protein sequence ID" value="QPK80397.1"/>
    <property type="molecule type" value="Genomic_DNA"/>
</dbReference>
<evidence type="ECO:0000259" key="9">
    <source>
        <dbReference type="Pfam" id="PF00324"/>
    </source>
</evidence>
<feature type="transmembrane region" description="Helical" evidence="8">
    <location>
        <begin position="33"/>
        <end position="58"/>
    </location>
</feature>
<reference evidence="10 11" key="1">
    <citation type="submission" date="2020-11" db="EMBL/GenBank/DDBJ databases">
        <title>Corynebacterium sp. ZJ-599.</title>
        <authorList>
            <person name="Zhou J."/>
        </authorList>
    </citation>
    <scope>NUCLEOTIDE SEQUENCE [LARGE SCALE GENOMIC DNA]</scope>
    <source>
        <strain evidence="10 11">ZJ-599</strain>
    </source>
</reference>
<evidence type="ECO:0000256" key="4">
    <source>
        <dbReference type="ARBA" id="ARBA00022692"/>
    </source>
</evidence>
<evidence type="ECO:0000256" key="5">
    <source>
        <dbReference type="ARBA" id="ARBA00022970"/>
    </source>
</evidence>
<dbReference type="InterPro" id="IPR004840">
    <property type="entry name" value="Amino_acid_permease_CS"/>
</dbReference>
<name>A0A7T0PD44_9CORY</name>
<evidence type="ECO:0000256" key="7">
    <source>
        <dbReference type="ARBA" id="ARBA00023136"/>
    </source>
</evidence>
<dbReference type="InterPro" id="IPR004841">
    <property type="entry name" value="AA-permease/SLC12A_dom"/>
</dbReference>
<dbReference type="PANTHER" id="PTHR43495">
    <property type="entry name" value="GABA PERMEASE"/>
    <property type="match status" value="1"/>
</dbReference>
<evidence type="ECO:0000256" key="1">
    <source>
        <dbReference type="ARBA" id="ARBA00004141"/>
    </source>
</evidence>
<dbReference type="GO" id="GO:0006865">
    <property type="term" value="P:amino acid transport"/>
    <property type="evidence" value="ECO:0007669"/>
    <property type="project" value="UniProtKB-KW"/>
</dbReference>